<dbReference type="OrthoDB" id="4061670at2759"/>
<reference evidence="2 3" key="1">
    <citation type="submission" date="2020-11" db="EMBL/GenBank/DDBJ databases">
        <title>Kefir isolates.</title>
        <authorList>
            <person name="Marcisauskas S."/>
            <person name="Kim Y."/>
            <person name="Blasche S."/>
        </authorList>
    </citation>
    <scope>NUCLEOTIDE SEQUENCE [LARGE SCALE GENOMIC DNA]</scope>
    <source>
        <strain evidence="2 3">OG2</strain>
    </source>
</reference>
<dbReference type="InterPro" id="IPR031426">
    <property type="entry name" value="DUF4667"/>
</dbReference>
<feature type="region of interest" description="Disordered" evidence="1">
    <location>
        <begin position="93"/>
        <end position="115"/>
    </location>
</feature>
<evidence type="ECO:0000313" key="3">
    <source>
        <dbReference type="Proteomes" id="UP000750334"/>
    </source>
</evidence>
<organism evidence="2 3">
    <name type="scientific">Maudiozyma exigua</name>
    <name type="common">Yeast</name>
    <name type="synonym">Kazachstania exigua</name>
    <dbReference type="NCBI Taxonomy" id="34358"/>
    <lineage>
        <taxon>Eukaryota</taxon>
        <taxon>Fungi</taxon>
        <taxon>Dikarya</taxon>
        <taxon>Ascomycota</taxon>
        <taxon>Saccharomycotina</taxon>
        <taxon>Saccharomycetes</taxon>
        <taxon>Saccharomycetales</taxon>
        <taxon>Saccharomycetaceae</taxon>
        <taxon>Maudiozyma</taxon>
    </lineage>
</organism>
<proteinExistence type="predicted"/>
<feature type="region of interest" description="Disordered" evidence="1">
    <location>
        <begin position="31"/>
        <end position="52"/>
    </location>
</feature>
<dbReference type="Proteomes" id="UP000750334">
    <property type="component" value="Unassembled WGS sequence"/>
</dbReference>
<feature type="compositionally biased region" description="Low complexity" evidence="1">
    <location>
        <begin position="35"/>
        <end position="52"/>
    </location>
</feature>
<comment type="caution">
    <text evidence="2">The sequence shown here is derived from an EMBL/GenBank/DDBJ whole genome shotgun (WGS) entry which is preliminary data.</text>
</comment>
<dbReference type="EMBL" id="PUHR01000009">
    <property type="protein sequence ID" value="KAG0671684.1"/>
    <property type="molecule type" value="Genomic_DNA"/>
</dbReference>
<protein>
    <submittedName>
        <fullName evidence="2">Uncharacterized protein</fullName>
    </submittedName>
</protein>
<sequence length="269" mass="31098">MSTFETLPNGHNLAGTGCRPLRAQLTFKYIDDNDSTPQNNNNNNNITNNNSIIEENIDYNNDRDRDSECSFDNDNNNNNYPYEVVETVLNIQPDDQDDSTTTTATDFRSKMMSRSPSLSESISEGYCTSYTDTNNSLTCSRLGSELDHNDFSRLYQCVPRTAFHRFSMDQNKNNDVLYDFRRFSEPQIFQKFYNKSSSLSNVKSIIEQNPQEVQAPLRRVATIDGRPQEQMYHTTFNDVDMNLDCPCSKHHHRRNSVAIRFNKALYKKV</sequence>
<gene>
    <name evidence="2" type="ORF">C6P45_005290</name>
</gene>
<feature type="compositionally biased region" description="Low complexity" evidence="1">
    <location>
        <begin position="99"/>
        <end position="115"/>
    </location>
</feature>
<dbReference type="Pfam" id="PF15700">
    <property type="entry name" value="DUF4667"/>
    <property type="match status" value="1"/>
</dbReference>
<name>A0A9P6WEV2_MAUEX</name>
<keyword evidence="3" id="KW-1185">Reference proteome</keyword>
<accession>A0A9P6WEV2</accession>
<evidence type="ECO:0000313" key="2">
    <source>
        <dbReference type="EMBL" id="KAG0671684.1"/>
    </source>
</evidence>
<dbReference type="AlphaFoldDB" id="A0A9P6WEV2"/>
<evidence type="ECO:0000256" key="1">
    <source>
        <dbReference type="SAM" id="MobiDB-lite"/>
    </source>
</evidence>